<dbReference type="GO" id="GO:0005669">
    <property type="term" value="C:transcription factor TFIID complex"/>
    <property type="evidence" value="ECO:0007669"/>
    <property type="project" value="InterPro"/>
</dbReference>
<dbReference type="Pfam" id="PF10406">
    <property type="entry name" value="TAF8_C"/>
    <property type="match status" value="1"/>
</dbReference>
<comment type="similarity">
    <text evidence="2">Belongs to the TAF8 family.</text>
</comment>
<dbReference type="OrthoDB" id="2193813at2759"/>
<dbReference type="RefSeq" id="XP_017987277.1">
    <property type="nucleotide sequence ID" value="XM_018132145.1"/>
</dbReference>
<keyword evidence="4" id="KW-0805">Transcription regulation</keyword>
<dbReference type="Proteomes" id="UP000243052">
    <property type="component" value="Chromosome iv"/>
</dbReference>
<evidence type="ECO:0000256" key="7">
    <source>
        <dbReference type="SAM" id="Coils"/>
    </source>
</evidence>
<evidence type="ECO:0000256" key="8">
    <source>
        <dbReference type="SAM" id="MobiDB-lite"/>
    </source>
</evidence>
<gene>
    <name evidence="10" type="ORF">AW171_hschr42167</name>
</gene>
<evidence type="ECO:0000256" key="2">
    <source>
        <dbReference type="ARBA" id="ARBA00008767"/>
    </source>
</evidence>
<comment type="subcellular location">
    <subcellularLocation>
        <location evidence="1">Nucleus</location>
    </subcellularLocation>
</comment>
<evidence type="ECO:0000256" key="6">
    <source>
        <dbReference type="ARBA" id="ARBA00023242"/>
    </source>
</evidence>
<feature type="compositionally biased region" description="Polar residues" evidence="8">
    <location>
        <begin position="477"/>
        <end position="497"/>
    </location>
</feature>
<sequence>MTANDSGTKSDRDRESGAAIQLKKLPNLQEISNKNPMRILLSHSIALQLKTMNSGVTITQLGFDNLLQFIELQMDDMFQILHGLANIQRRNEISVKDMKLFMKGSGIDCSALYHEFQRSELIKQRFESDYKHLEKKGVEIVEKWHRPMSSDELLSSPCADFFFKDVDILNLVPPTNTNNKYVPKWLPDFPPDHTYRFTSLYNRPVTDEREMKKRLFEEGQLSEIALLNMFGGTRDKKFAALDAATKEQLYKESQEETILVFGPPSKRQQRNKLTSSSRSHITKGFNIEEYARSRVELARQQVEEFENHKLQAQKNPFIRAANICSPYGTGPKLSRKSADREFSILLQRSYIGVLKSIPHLKRLKEKEIKAAIERERENRARLREEQERKHAEQGVVDLGALHDDSLLAGLDSSDSEDEQPPQQPSLPQGAPSPSQFYPTLPSLHNSPAPERQIAPDISAIPHSEATTPLPLQETPPKGQTSPSIPLRGSIQQSANPE</sequence>
<evidence type="ECO:0000256" key="5">
    <source>
        <dbReference type="ARBA" id="ARBA00023163"/>
    </source>
</evidence>
<reference evidence="10 11" key="1">
    <citation type="submission" date="2016-01" db="EMBL/GenBank/DDBJ databases">
        <title>Genome sequence of the yeast Holleya sinecauda.</title>
        <authorList>
            <person name="Dietrich F.S."/>
        </authorList>
    </citation>
    <scope>NUCLEOTIDE SEQUENCE [LARGE SCALE GENOMIC DNA]</scope>
    <source>
        <strain evidence="10 11">ATCC 58844</strain>
    </source>
</reference>
<name>A0A120K233_9SACH</name>
<keyword evidence="6" id="KW-0539">Nucleus</keyword>
<proteinExistence type="inferred from homology"/>
<dbReference type="InterPro" id="IPR037818">
    <property type="entry name" value="TAF8"/>
</dbReference>
<accession>A0A120K233</accession>
<organism evidence="10 11">
    <name type="scientific">Eremothecium sinecaudum</name>
    <dbReference type="NCBI Taxonomy" id="45286"/>
    <lineage>
        <taxon>Eukaryota</taxon>
        <taxon>Fungi</taxon>
        <taxon>Dikarya</taxon>
        <taxon>Ascomycota</taxon>
        <taxon>Saccharomycotina</taxon>
        <taxon>Saccharomycetes</taxon>
        <taxon>Saccharomycetales</taxon>
        <taxon>Saccharomycetaceae</taxon>
        <taxon>Eremothecium</taxon>
    </lineage>
</organism>
<dbReference type="CDD" id="cd08049">
    <property type="entry name" value="TAF8"/>
    <property type="match status" value="1"/>
</dbReference>
<keyword evidence="7" id="KW-0175">Coiled coil</keyword>
<protein>
    <recommendedName>
        <fullName evidence="3">Transcription initiation factor TFIID subunit 8</fullName>
    </recommendedName>
</protein>
<evidence type="ECO:0000259" key="9">
    <source>
        <dbReference type="Pfam" id="PF10406"/>
    </source>
</evidence>
<keyword evidence="5" id="KW-0804">Transcription</keyword>
<dbReference type="GO" id="GO:0006367">
    <property type="term" value="P:transcription initiation at RNA polymerase II promoter"/>
    <property type="evidence" value="ECO:0007669"/>
    <property type="project" value="TreeGrafter"/>
</dbReference>
<dbReference type="PANTHER" id="PTHR46469">
    <property type="entry name" value="TRANSCRIPTION INITIATION FACTOR TFIID SUBUNIT 8"/>
    <property type="match status" value="1"/>
</dbReference>
<feature type="coiled-coil region" evidence="7">
    <location>
        <begin position="365"/>
        <end position="392"/>
    </location>
</feature>
<dbReference type="AlphaFoldDB" id="A0A120K233"/>
<dbReference type="EMBL" id="CP014244">
    <property type="protein sequence ID" value="AMD20281.1"/>
    <property type="molecule type" value="Genomic_DNA"/>
</dbReference>
<evidence type="ECO:0000256" key="1">
    <source>
        <dbReference type="ARBA" id="ARBA00004123"/>
    </source>
</evidence>
<dbReference type="GeneID" id="28723521"/>
<feature type="region of interest" description="Disordered" evidence="8">
    <location>
        <begin position="407"/>
        <end position="497"/>
    </location>
</feature>
<evidence type="ECO:0000256" key="3">
    <source>
        <dbReference type="ARBA" id="ARBA00017307"/>
    </source>
</evidence>
<dbReference type="InterPro" id="IPR019473">
    <property type="entry name" value="TFIID_su8_C"/>
</dbReference>
<evidence type="ECO:0000313" key="10">
    <source>
        <dbReference type="EMBL" id="AMD20281.1"/>
    </source>
</evidence>
<dbReference type="STRING" id="45286.A0A120K233"/>
<evidence type="ECO:0000313" key="11">
    <source>
        <dbReference type="Proteomes" id="UP000243052"/>
    </source>
</evidence>
<keyword evidence="11" id="KW-1185">Reference proteome</keyword>
<feature type="compositionally biased region" description="Polar residues" evidence="8">
    <location>
        <begin position="431"/>
        <end position="445"/>
    </location>
</feature>
<dbReference type="PANTHER" id="PTHR46469:SF1">
    <property type="entry name" value="TRANSCRIPTION INITIATION FACTOR TFIID SUBUNIT 8"/>
    <property type="match status" value="1"/>
</dbReference>
<evidence type="ECO:0000256" key="4">
    <source>
        <dbReference type="ARBA" id="ARBA00023015"/>
    </source>
</evidence>
<feature type="domain" description="Transcription factor TFIID subunit 8 C-terminal" evidence="9">
    <location>
        <begin position="181"/>
        <end position="229"/>
    </location>
</feature>